<evidence type="ECO:0000313" key="2">
    <source>
        <dbReference type="EMBL" id="KUN65174.1"/>
    </source>
</evidence>
<name>A0A124HXM2_9ACTN</name>
<evidence type="ECO:0000313" key="3">
    <source>
        <dbReference type="Proteomes" id="UP000054375"/>
    </source>
</evidence>
<dbReference type="PANTHER" id="PTHR43649">
    <property type="entry name" value="ARABINOSE-BINDING PROTEIN-RELATED"/>
    <property type="match status" value="1"/>
</dbReference>
<dbReference type="Pfam" id="PF01547">
    <property type="entry name" value="SBP_bac_1"/>
    <property type="match status" value="1"/>
</dbReference>
<dbReference type="PROSITE" id="PS51257">
    <property type="entry name" value="PROKAR_LIPOPROTEIN"/>
    <property type="match status" value="1"/>
</dbReference>
<organism evidence="2 3">
    <name type="scientific">Streptomyces griseorubiginosus</name>
    <dbReference type="NCBI Taxonomy" id="67304"/>
    <lineage>
        <taxon>Bacteria</taxon>
        <taxon>Bacillati</taxon>
        <taxon>Actinomycetota</taxon>
        <taxon>Actinomycetes</taxon>
        <taxon>Kitasatosporales</taxon>
        <taxon>Streptomycetaceae</taxon>
        <taxon>Streptomyces</taxon>
    </lineage>
</organism>
<dbReference type="InterPro" id="IPR050490">
    <property type="entry name" value="Bact_solute-bd_prot1"/>
</dbReference>
<dbReference type="RefSeq" id="WP_062239285.1">
    <property type="nucleotide sequence ID" value="NZ_JBPJFL010000001.1"/>
</dbReference>
<keyword evidence="1" id="KW-0732">Signal</keyword>
<accession>A0A124HXM2</accession>
<dbReference type="SUPFAM" id="SSF53850">
    <property type="entry name" value="Periplasmic binding protein-like II"/>
    <property type="match status" value="1"/>
</dbReference>
<dbReference type="Gene3D" id="3.40.190.10">
    <property type="entry name" value="Periplasmic binding protein-like II"/>
    <property type="match status" value="2"/>
</dbReference>
<comment type="caution">
    <text evidence="2">The sequence shown here is derived from an EMBL/GenBank/DDBJ whole genome shotgun (WGS) entry which is preliminary data.</text>
</comment>
<dbReference type="InterPro" id="IPR006059">
    <property type="entry name" value="SBP"/>
</dbReference>
<dbReference type="EMBL" id="LMWV01000017">
    <property type="protein sequence ID" value="KUN65174.1"/>
    <property type="molecule type" value="Genomic_DNA"/>
</dbReference>
<feature type="chain" id="PRO_5007173819" evidence="1">
    <location>
        <begin position="27"/>
        <end position="439"/>
    </location>
</feature>
<gene>
    <name evidence="2" type="ORF">AQJ54_20190</name>
</gene>
<dbReference type="Proteomes" id="UP000054375">
    <property type="component" value="Unassembled WGS sequence"/>
</dbReference>
<evidence type="ECO:0000256" key="1">
    <source>
        <dbReference type="SAM" id="SignalP"/>
    </source>
</evidence>
<sequence>MALRTPIRVMVTASATALALTLTACGSSGRSTGAGSGDGALVWALTQGSEATFRASATEWNKQHPDSKVTYQYFQNDPYKQKLRTAVGAGNGPVLFENWGGGGLKSYVDAGKVADLTADLDASPAWKNRIFPSVLKSATFDGKTYGVPVNGVQPVVLYLNQELFKKAGAEPPKTWDDLLALVKRFKAEGIAPISMGGASKWPDLMWLEYLVDRVGGPDTFAAIADGKKGAWSDPAVLKAAQMIKQLVDAGGFAKGFTSVSADTGQAEAQLYTGKAAMLLQGSWGYGSIATGAPEFVAGGKLGWTGFPAVTGGKGDATDIVGNTANFFSLSAQASAKEKKAAVAYLKDGVYNDTYVDNLLKNGDVPPVKDLDAKIKASANADWSSYVYQLARDAKNFQLSWDQALSPELGNELLTHLDQLFLGQISPEQFCAQMDEAAAK</sequence>
<protein>
    <submittedName>
        <fullName evidence="2">Sugar ABC transporter substrate-binding protein</fullName>
    </submittedName>
</protein>
<keyword evidence="3" id="KW-1185">Reference proteome</keyword>
<proteinExistence type="predicted"/>
<dbReference type="AlphaFoldDB" id="A0A124HXM2"/>
<dbReference type="PANTHER" id="PTHR43649:SF14">
    <property type="entry name" value="BLR3389 PROTEIN"/>
    <property type="match status" value="1"/>
</dbReference>
<feature type="signal peptide" evidence="1">
    <location>
        <begin position="1"/>
        <end position="26"/>
    </location>
</feature>
<reference evidence="2 3" key="1">
    <citation type="submission" date="2015-10" db="EMBL/GenBank/DDBJ databases">
        <title>Draft genome sequence of Streptomyces griseorubiginosus DSM 40469, type strain for the species Streptomyces griseorubiginosus.</title>
        <authorList>
            <person name="Ruckert C."/>
            <person name="Winkler A."/>
            <person name="Kalinowski J."/>
            <person name="Kampfer P."/>
            <person name="Glaeser S."/>
        </authorList>
    </citation>
    <scope>NUCLEOTIDE SEQUENCE [LARGE SCALE GENOMIC DNA]</scope>
    <source>
        <strain evidence="2 3">DSM 40469</strain>
    </source>
</reference>